<evidence type="ECO:0000256" key="4">
    <source>
        <dbReference type="ARBA" id="ARBA00022839"/>
    </source>
</evidence>
<name>A0A7R9E772_9NEOP</name>
<dbReference type="EMBL" id="OB793444">
    <property type="protein sequence ID" value="CAD7427377.1"/>
    <property type="molecule type" value="Genomic_DNA"/>
</dbReference>
<evidence type="ECO:0000259" key="5">
    <source>
        <dbReference type="Pfam" id="PF00929"/>
    </source>
</evidence>
<comment type="similarity">
    <text evidence="1">Belongs to the oligoribonuclease family.</text>
</comment>
<keyword evidence="4" id="KW-0269">Exonuclease</keyword>
<dbReference type="InterPro" id="IPR022894">
    <property type="entry name" value="Oligoribonuclease"/>
</dbReference>
<reference evidence="6" key="1">
    <citation type="submission" date="2020-11" db="EMBL/GenBank/DDBJ databases">
        <authorList>
            <person name="Tran Van P."/>
        </authorList>
    </citation>
    <scope>NUCLEOTIDE SEQUENCE</scope>
</reference>
<dbReference type="GO" id="GO:0005739">
    <property type="term" value="C:mitochondrion"/>
    <property type="evidence" value="ECO:0007669"/>
    <property type="project" value="TreeGrafter"/>
</dbReference>
<organism evidence="6">
    <name type="scientific">Timema monikensis</name>
    <dbReference type="NCBI Taxonomy" id="170555"/>
    <lineage>
        <taxon>Eukaryota</taxon>
        <taxon>Metazoa</taxon>
        <taxon>Ecdysozoa</taxon>
        <taxon>Arthropoda</taxon>
        <taxon>Hexapoda</taxon>
        <taxon>Insecta</taxon>
        <taxon>Pterygota</taxon>
        <taxon>Neoptera</taxon>
        <taxon>Polyneoptera</taxon>
        <taxon>Phasmatodea</taxon>
        <taxon>Timematodea</taxon>
        <taxon>Timematoidea</taxon>
        <taxon>Timematidae</taxon>
        <taxon>Timema</taxon>
    </lineage>
</organism>
<dbReference type="GO" id="GO:0003676">
    <property type="term" value="F:nucleic acid binding"/>
    <property type="evidence" value="ECO:0007669"/>
    <property type="project" value="InterPro"/>
</dbReference>
<dbReference type="InterPro" id="IPR013520">
    <property type="entry name" value="Ribonucl_H"/>
</dbReference>
<sequence length="575" mass="63252">MIIVSELTIAPSQVYFPHKHNMPRETQQLTNDVHVLKDSYVSKKLLFCVRPQDAQMIEVSRAGVARHMLDQSVKGSVHSTQSHDQVELEQVQSNPAPYLCHRQRCSRSGATLFLYTPKIFWSSSCQSAEIRSVLNHTSTTNITMDVDEHQAKDRLLWIDMEMTGLDVLTCHILEVACLITDAQLNVLAQGPDLIINQPDHILDNMNTWCVEHHGQFPLRRHLAENELRARIVITEVIVRVCCLTALQVLILKNTCHGSVGIAHLASVGIAHLSSVGIACLSSVGMAHLASVGMAHLSSVGIAHLSSVGIAHLSSVGMAHLSSVGIAHLSSVGIARLSSVGIAHLASVGMAHLSSVGMDHLASVGIAHLSSVGIAHLSSVVMDHLSSVGIAHLSSVGIAHLSSSGLSDACRKSKISLQDAEHSLMAFIKTYIPKVKQPPTSGIVAGKCCIAGNSVYMDRLFLQRYMPLVDSHLHYRIVDVSTIKELCRSATSFHYKLYYYIAPVQLEGVSPQGYCTKQHHTFFSKRWNPQIYNQAPKKVLNHRALDDIKESLEELRYYRSAIFIQPDNEPLKVVYR</sequence>
<dbReference type="Gene3D" id="3.30.420.10">
    <property type="entry name" value="Ribonuclease H-like superfamily/Ribonuclease H"/>
    <property type="match status" value="2"/>
</dbReference>
<dbReference type="InterPro" id="IPR036397">
    <property type="entry name" value="RNaseH_sf"/>
</dbReference>
<feature type="domain" description="Exonuclease" evidence="5">
    <location>
        <begin position="156"/>
        <end position="218"/>
    </location>
</feature>
<protein>
    <recommendedName>
        <fullName evidence="5">Exonuclease domain-containing protein</fullName>
    </recommendedName>
</protein>
<dbReference type="CDD" id="cd06135">
    <property type="entry name" value="Orn"/>
    <property type="match status" value="1"/>
</dbReference>
<gene>
    <name evidence="6" type="ORF">TMSB3V08_LOCUS4227</name>
</gene>
<dbReference type="AlphaFoldDB" id="A0A7R9E772"/>
<evidence type="ECO:0000256" key="1">
    <source>
        <dbReference type="ARBA" id="ARBA00009921"/>
    </source>
</evidence>
<accession>A0A7R9E772</accession>
<dbReference type="PANTHER" id="PTHR11046:SF0">
    <property type="entry name" value="OLIGORIBONUCLEASE, MITOCHONDRIAL"/>
    <property type="match status" value="1"/>
</dbReference>
<dbReference type="GO" id="GO:0000175">
    <property type="term" value="F:3'-5'-RNA exonuclease activity"/>
    <property type="evidence" value="ECO:0007669"/>
    <property type="project" value="InterPro"/>
</dbReference>
<evidence type="ECO:0000313" key="6">
    <source>
        <dbReference type="EMBL" id="CAD7427377.1"/>
    </source>
</evidence>
<keyword evidence="2" id="KW-0540">Nuclease</keyword>
<keyword evidence="3" id="KW-0378">Hydrolase</keyword>
<dbReference type="Pfam" id="PF00929">
    <property type="entry name" value="RNase_T"/>
    <property type="match status" value="2"/>
</dbReference>
<dbReference type="SUPFAM" id="SSF53098">
    <property type="entry name" value="Ribonuclease H-like"/>
    <property type="match status" value="2"/>
</dbReference>
<dbReference type="PANTHER" id="PTHR11046">
    <property type="entry name" value="OLIGORIBONUCLEASE, MITOCHONDRIAL"/>
    <property type="match status" value="1"/>
</dbReference>
<evidence type="ECO:0000256" key="2">
    <source>
        <dbReference type="ARBA" id="ARBA00022722"/>
    </source>
</evidence>
<evidence type="ECO:0000256" key="3">
    <source>
        <dbReference type="ARBA" id="ARBA00022801"/>
    </source>
</evidence>
<proteinExistence type="inferred from homology"/>
<feature type="domain" description="Exonuclease" evidence="5">
    <location>
        <begin position="445"/>
        <end position="553"/>
    </location>
</feature>
<dbReference type="InterPro" id="IPR012337">
    <property type="entry name" value="RNaseH-like_sf"/>
</dbReference>